<evidence type="ECO:0000313" key="2">
    <source>
        <dbReference type="EMBL" id="TKY87127.1"/>
    </source>
</evidence>
<evidence type="ECO:0000256" key="1">
    <source>
        <dbReference type="SAM" id="SignalP"/>
    </source>
</evidence>
<dbReference type="Proteomes" id="UP000306050">
    <property type="component" value="Chromosome SGRAM_22"/>
</dbReference>
<dbReference type="EMBL" id="SRRM01000014">
    <property type="protein sequence ID" value="TKY87127.1"/>
    <property type="molecule type" value="Genomic_DNA"/>
</dbReference>
<accession>A0A4U7KSW4</accession>
<name>A0A4U7KSW4_9BASI</name>
<protein>
    <submittedName>
        <fullName evidence="2">Uncharacterized protein</fullName>
    </submittedName>
</protein>
<sequence length="186" mass="18325">MKLFASLLLVVLATVVAVQASVQPTPAPRVEKRQNFDPNNLSQYTNPAALSSLSNFINSQFGSLESMSLGGDQSSFLASQKSKAYSYLSVASSLAANGGTRNPDASSILNSITRTAGGAFSSADGAAASALSSVSAAQASAASKAGSSSSTATGSPNAAAAASTPGYVVGMVACTFVAALAGAFAL</sequence>
<feature type="chain" id="PRO_5020856362" evidence="1">
    <location>
        <begin position="21"/>
        <end position="186"/>
    </location>
</feature>
<feature type="signal peptide" evidence="1">
    <location>
        <begin position="1"/>
        <end position="20"/>
    </location>
</feature>
<dbReference type="KEGG" id="sgra:EX895_003804"/>
<reference evidence="2 3" key="1">
    <citation type="submission" date="2019-05" db="EMBL/GenBank/DDBJ databases">
        <title>Sporisorium graminicola CBS 10092 draft sequencing and annotation.</title>
        <authorList>
            <person name="Solano-Gonzalez S."/>
            <person name="Caddick M.X."/>
            <person name="Darby A."/>
        </authorList>
    </citation>
    <scope>NUCLEOTIDE SEQUENCE [LARGE SCALE GENOMIC DNA]</scope>
    <source>
        <strain evidence="2 3">CBS 10092</strain>
    </source>
</reference>
<keyword evidence="1" id="KW-0732">Signal</keyword>
<gene>
    <name evidence="2" type="ORF">EX895_003804</name>
</gene>
<dbReference type="OrthoDB" id="2556142at2759"/>
<dbReference type="AlphaFoldDB" id="A0A4U7KSW4"/>
<keyword evidence="3" id="KW-1185">Reference proteome</keyword>
<proteinExistence type="predicted"/>
<dbReference type="RefSeq" id="XP_029739112.1">
    <property type="nucleotide sequence ID" value="XM_029884402.1"/>
</dbReference>
<evidence type="ECO:0000313" key="3">
    <source>
        <dbReference type="Proteomes" id="UP000306050"/>
    </source>
</evidence>
<comment type="caution">
    <text evidence="2">The sequence shown here is derived from an EMBL/GenBank/DDBJ whole genome shotgun (WGS) entry which is preliminary data.</text>
</comment>
<dbReference type="GeneID" id="40726699"/>
<organism evidence="2 3">
    <name type="scientific">Sporisorium graminicola</name>
    <dbReference type="NCBI Taxonomy" id="280036"/>
    <lineage>
        <taxon>Eukaryota</taxon>
        <taxon>Fungi</taxon>
        <taxon>Dikarya</taxon>
        <taxon>Basidiomycota</taxon>
        <taxon>Ustilaginomycotina</taxon>
        <taxon>Ustilaginomycetes</taxon>
        <taxon>Ustilaginales</taxon>
        <taxon>Ustilaginaceae</taxon>
        <taxon>Sporisorium</taxon>
    </lineage>
</organism>